<feature type="domain" description="C2H2-type" evidence="13">
    <location>
        <begin position="258"/>
        <end position="285"/>
    </location>
</feature>
<dbReference type="PROSITE" id="PS50157">
    <property type="entry name" value="ZINC_FINGER_C2H2_2"/>
    <property type="match status" value="3"/>
</dbReference>
<keyword evidence="8" id="KW-0804">Transcription</keyword>
<dbReference type="GO" id="GO:0005634">
    <property type="term" value="C:nucleus"/>
    <property type="evidence" value="ECO:0007669"/>
    <property type="project" value="UniProtKB-SubCell"/>
</dbReference>
<reference evidence="14" key="1">
    <citation type="journal article" date="2018" name="Proc. Natl. Acad. Sci. U.S.A.">
        <title>Cooption of an appendage-patterning gene cassette in the head segmentation of arachnids.</title>
        <authorList>
            <person name="Setton E.V.W."/>
            <person name="Sharma P.P."/>
        </authorList>
    </citation>
    <scope>NUCLEOTIDE SEQUENCE</scope>
</reference>
<keyword evidence="9" id="KW-0539">Nucleus</keyword>
<comment type="similarity">
    <text evidence="11">Belongs to the Sp1 C2H2-type zinc-finger protein family.</text>
</comment>
<dbReference type="InterPro" id="IPR036236">
    <property type="entry name" value="Znf_C2H2_sf"/>
</dbReference>
<dbReference type="InterPro" id="IPR013087">
    <property type="entry name" value="Znf_C2H2_type"/>
</dbReference>
<dbReference type="GO" id="GO:0000978">
    <property type="term" value="F:RNA polymerase II cis-regulatory region sequence-specific DNA binding"/>
    <property type="evidence" value="ECO:0007669"/>
    <property type="project" value="TreeGrafter"/>
</dbReference>
<evidence type="ECO:0000256" key="9">
    <source>
        <dbReference type="ARBA" id="ARBA00023242"/>
    </source>
</evidence>
<dbReference type="SMART" id="SM00355">
    <property type="entry name" value="ZnF_C2H2"/>
    <property type="match status" value="3"/>
</dbReference>
<evidence type="ECO:0000256" key="10">
    <source>
        <dbReference type="ARBA" id="ARBA00037677"/>
    </source>
</evidence>
<dbReference type="CDD" id="cd22541">
    <property type="entry name" value="SP5_N"/>
    <property type="match status" value="1"/>
</dbReference>
<keyword evidence="7" id="KW-0238">DNA-binding</keyword>
<dbReference type="FunFam" id="3.30.160.60:FF:000014">
    <property type="entry name" value="Transcription factor Sp3"/>
    <property type="match status" value="1"/>
</dbReference>
<evidence type="ECO:0000256" key="12">
    <source>
        <dbReference type="PROSITE-ProRule" id="PRU00042"/>
    </source>
</evidence>
<comment type="function">
    <text evidence="10">Transcription factor which plays a key role in limb development. Positively regulates FGF8 expression in the apical ectodermal ridge (AER) and contributes to limb outgrowth in embryos.</text>
</comment>
<sequence length="313" mass="35984">MSPTFPASTIHSYQELTPVPSYTQSLQQNIKKECPIVFPTMCNASVLSSDGSYCRQQHSPTSYQHSWIDQKSPTMTYTPNTSMHYTELSYTQPTDAYSQLHSLPVSQILPNSPPRSPESIPNIVDQLPWWSSPTSQLYPVTTATNVQPEMLPLQQVIGLHHQGHSMLSQSRKFRRCRCPNCLDIERGLKDPGDKKRQHICHVPGCGKVYSKTSHLKAHLRWHSGERPYVCNWIFCGKSFTRSDELQRHLRTHTGEKRFSCPHCSKRFVRSDHLSKHVKTHTKNQIVKSEEVYKEAEIDVENYNTENGTYLYIP</sequence>
<gene>
    <name evidence="14" type="primary">Sp5</name>
</gene>
<dbReference type="PROSITE" id="PS00028">
    <property type="entry name" value="ZINC_FINGER_C2H2_1"/>
    <property type="match status" value="3"/>
</dbReference>
<evidence type="ECO:0000256" key="4">
    <source>
        <dbReference type="ARBA" id="ARBA00022771"/>
    </source>
</evidence>
<dbReference type="GO" id="GO:0000981">
    <property type="term" value="F:DNA-binding transcription factor activity, RNA polymerase II-specific"/>
    <property type="evidence" value="ECO:0007669"/>
    <property type="project" value="TreeGrafter"/>
</dbReference>
<keyword evidence="5" id="KW-0862">Zinc</keyword>
<protein>
    <submittedName>
        <fullName evidence="14">Zinc finger transcription factor Sp5</fullName>
    </submittedName>
</protein>
<feature type="domain" description="C2H2-type" evidence="13">
    <location>
        <begin position="228"/>
        <end position="257"/>
    </location>
</feature>
<evidence type="ECO:0000256" key="5">
    <source>
        <dbReference type="ARBA" id="ARBA00022833"/>
    </source>
</evidence>
<evidence type="ECO:0000313" key="14">
    <source>
        <dbReference type="EMBL" id="AVT42530.1"/>
    </source>
</evidence>
<name>A0A2R4FYD9_TANOR</name>
<accession>A0A2R4FYD9</accession>
<dbReference type="PANTHER" id="PTHR23235:SF120">
    <property type="entry name" value="KRUPPEL-LIKE FACTOR 15"/>
    <property type="match status" value="1"/>
</dbReference>
<evidence type="ECO:0000256" key="11">
    <source>
        <dbReference type="ARBA" id="ARBA00038409"/>
    </source>
</evidence>
<proteinExistence type="evidence at transcript level"/>
<keyword evidence="3" id="KW-0677">Repeat</keyword>
<dbReference type="FunFam" id="3.30.160.60:FF:000077">
    <property type="entry name" value="Sp8 transcription factor"/>
    <property type="match status" value="1"/>
</dbReference>
<evidence type="ECO:0000259" key="13">
    <source>
        <dbReference type="PROSITE" id="PS50157"/>
    </source>
</evidence>
<dbReference type="AlphaFoldDB" id="A0A2R4FYD9"/>
<dbReference type="SUPFAM" id="SSF57667">
    <property type="entry name" value="beta-beta-alpha zinc fingers"/>
    <property type="match status" value="2"/>
</dbReference>
<evidence type="ECO:0000256" key="1">
    <source>
        <dbReference type="ARBA" id="ARBA00004123"/>
    </source>
</evidence>
<dbReference type="EMBL" id="MG857608">
    <property type="protein sequence ID" value="AVT42530.1"/>
    <property type="molecule type" value="mRNA"/>
</dbReference>
<dbReference type="Gene3D" id="3.30.160.60">
    <property type="entry name" value="Classic Zinc Finger"/>
    <property type="match status" value="3"/>
</dbReference>
<dbReference type="FunFam" id="3.30.160.60:FF:000026">
    <property type="entry name" value="Transcription factor Sp3"/>
    <property type="match status" value="1"/>
</dbReference>
<evidence type="ECO:0000256" key="2">
    <source>
        <dbReference type="ARBA" id="ARBA00022723"/>
    </source>
</evidence>
<dbReference type="GO" id="GO:0008270">
    <property type="term" value="F:zinc ion binding"/>
    <property type="evidence" value="ECO:0007669"/>
    <property type="project" value="UniProtKB-KW"/>
</dbReference>
<keyword evidence="4 12" id="KW-0863">Zinc-finger</keyword>
<dbReference type="PANTHER" id="PTHR23235">
    <property type="entry name" value="KRUEPPEL-LIKE TRANSCRIPTION FACTOR"/>
    <property type="match status" value="1"/>
</dbReference>
<comment type="subcellular location">
    <subcellularLocation>
        <location evidence="1">Nucleus</location>
    </subcellularLocation>
</comment>
<keyword evidence="6" id="KW-0805">Transcription regulation</keyword>
<evidence type="ECO:0000256" key="8">
    <source>
        <dbReference type="ARBA" id="ARBA00023163"/>
    </source>
</evidence>
<evidence type="ECO:0000256" key="3">
    <source>
        <dbReference type="ARBA" id="ARBA00022737"/>
    </source>
</evidence>
<evidence type="ECO:0000256" key="6">
    <source>
        <dbReference type="ARBA" id="ARBA00023015"/>
    </source>
</evidence>
<organism evidence="14">
    <name type="scientific">Tanystylum orbiculare</name>
    <name type="common">Sea spider</name>
    <name type="synonym">Clotenia orbiculare</name>
    <dbReference type="NCBI Taxonomy" id="88027"/>
    <lineage>
        <taxon>Eukaryota</taxon>
        <taxon>Metazoa</taxon>
        <taxon>Ecdysozoa</taxon>
        <taxon>Arthropoda</taxon>
        <taxon>Chelicerata</taxon>
        <taxon>Pycnogonida</taxon>
        <taxon>Pantopoda</taxon>
        <taxon>Tanystylum</taxon>
    </lineage>
</organism>
<feature type="domain" description="C2H2-type" evidence="13">
    <location>
        <begin position="198"/>
        <end position="227"/>
    </location>
</feature>
<evidence type="ECO:0000256" key="7">
    <source>
        <dbReference type="ARBA" id="ARBA00023125"/>
    </source>
</evidence>
<keyword evidence="2" id="KW-0479">Metal-binding</keyword>
<dbReference type="Pfam" id="PF00096">
    <property type="entry name" value="zf-C2H2"/>
    <property type="match status" value="3"/>
</dbReference>